<dbReference type="VEuPathDB" id="FungiDB:AeMF1_006064"/>
<comment type="caution">
    <text evidence="1">The sequence shown here is derived from an EMBL/GenBank/DDBJ whole genome shotgun (WGS) entry which is preliminary data.</text>
</comment>
<sequence>MATIEWNAGEIPVTEENLDEWQDLRITGLNVYIDEDTPRTWKNVLSRLHCLTSLRVYDYQVLWGNDGDFEEVYAYAAYSNQLVELVVYTNSGYTLQHSELVYLLEWFRRQPVQEFESDFTDWGYHDFDLRQALCEAMFNCPTMERLRLIDCYLFDMVFPRFTFQMESLKLDEWCLDSDFLIDLAGQLEGSRLTRLELDDCTHDGNIEGIECLLRVLPLTSTKSLSILGLQIDCDDWCQLAPLIQYSGLESLTLNPEHVSTEFAQSLATALQNNHTIGEFHLSQSWIAIPDLQLLIEAMSHPSRQVKSKRVKLTTANRNIPSPITCLWGFNSSC</sequence>
<dbReference type="AlphaFoldDB" id="A0A6G0W8L7"/>
<gene>
    <name evidence="1" type="ORF">Ae201684_017489</name>
</gene>
<evidence type="ECO:0000313" key="1">
    <source>
        <dbReference type="EMBL" id="KAF0723638.1"/>
    </source>
</evidence>
<accession>A0A6G0W8L7</accession>
<dbReference type="Proteomes" id="UP000481153">
    <property type="component" value="Unassembled WGS sequence"/>
</dbReference>
<dbReference type="InterPro" id="IPR032675">
    <property type="entry name" value="LRR_dom_sf"/>
</dbReference>
<name>A0A6G0W8L7_9STRA</name>
<protein>
    <submittedName>
        <fullName evidence="1">Uncharacterized protein</fullName>
    </submittedName>
</protein>
<organism evidence="1 2">
    <name type="scientific">Aphanomyces euteiches</name>
    <dbReference type="NCBI Taxonomy" id="100861"/>
    <lineage>
        <taxon>Eukaryota</taxon>
        <taxon>Sar</taxon>
        <taxon>Stramenopiles</taxon>
        <taxon>Oomycota</taxon>
        <taxon>Saprolegniomycetes</taxon>
        <taxon>Saprolegniales</taxon>
        <taxon>Verrucalvaceae</taxon>
        <taxon>Aphanomyces</taxon>
    </lineage>
</organism>
<evidence type="ECO:0000313" key="2">
    <source>
        <dbReference type="Proteomes" id="UP000481153"/>
    </source>
</evidence>
<reference evidence="1 2" key="1">
    <citation type="submission" date="2019-07" db="EMBL/GenBank/DDBJ databases">
        <title>Genomics analysis of Aphanomyces spp. identifies a new class of oomycete effector associated with host adaptation.</title>
        <authorList>
            <person name="Gaulin E."/>
        </authorList>
    </citation>
    <scope>NUCLEOTIDE SEQUENCE [LARGE SCALE GENOMIC DNA]</scope>
    <source>
        <strain evidence="1 2">ATCC 201684</strain>
    </source>
</reference>
<keyword evidence="2" id="KW-1185">Reference proteome</keyword>
<dbReference type="Gene3D" id="3.80.10.10">
    <property type="entry name" value="Ribonuclease Inhibitor"/>
    <property type="match status" value="1"/>
</dbReference>
<dbReference type="EMBL" id="VJMJ01000298">
    <property type="protein sequence ID" value="KAF0723638.1"/>
    <property type="molecule type" value="Genomic_DNA"/>
</dbReference>
<proteinExistence type="predicted"/>
<dbReference type="SUPFAM" id="SSF52047">
    <property type="entry name" value="RNI-like"/>
    <property type="match status" value="1"/>
</dbReference>